<comment type="subcellular location">
    <subcellularLocation>
        <location evidence="1 9">Nucleus</location>
    </subcellularLocation>
</comment>
<keyword evidence="6" id="KW-0862">Zinc</keyword>
<comment type="caution">
    <text evidence="13">The sequence shown here is derived from an EMBL/GenBank/DDBJ whole genome shotgun (WGS) entry which is preliminary data.</text>
</comment>
<evidence type="ECO:0000256" key="5">
    <source>
        <dbReference type="ARBA" id="ARBA00022771"/>
    </source>
</evidence>
<dbReference type="CDD" id="cd19821">
    <property type="entry name" value="Bbox1_BBX-like"/>
    <property type="match status" value="1"/>
</dbReference>
<keyword evidence="5 8" id="KW-0863">Zinc-finger</keyword>
<feature type="domain" description="CCT" evidence="12">
    <location>
        <begin position="434"/>
        <end position="476"/>
    </location>
</feature>
<evidence type="ECO:0000256" key="2">
    <source>
        <dbReference type="ARBA" id="ARBA00010024"/>
    </source>
</evidence>
<name>A0A922EWN9_CARIL</name>
<evidence type="ECO:0000256" key="1">
    <source>
        <dbReference type="ARBA" id="ARBA00004123"/>
    </source>
</evidence>
<evidence type="ECO:0000256" key="9">
    <source>
        <dbReference type="PROSITE-ProRule" id="PRU00357"/>
    </source>
</evidence>
<evidence type="ECO:0000256" key="8">
    <source>
        <dbReference type="PROSITE-ProRule" id="PRU00024"/>
    </source>
</evidence>
<feature type="domain" description="B box-type" evidence="11">
    <location>
        <begin position="48"/>
        <end position="95"/>
    </location>
</feature>
<dbReference type="GO" id="GO:0006355">
    <property type="term" value="P:regulation of DNA-templated transcription"/>
    <property type="evidence" value="ECO:0007669"/>
    <property type="project" value="UniProtKB-ARBA"/>
</dbReference>
<dbReference type="SMART" id="SM00336">
    <property type="entry name" value="BBOX"/>
    <property type="match status" value="1"/>
</dbReference>
<dbReference type="Proteomes" id="UP000811246">
    <property type="component" value="Chromosome 6"/>
</dbReference>
<dbReference type="PROSITE" id="PS51017">
    <property type="entry name" value="CCT"/>
    <property type="match status" value="1"/>
</dbReference>
<evidence type="ECO:0000256" key="3">
    <source>
        <dbReference type="ARBA" id="ARBA00022723"/>
    </source>
</evidence>
<organism evidence="13 14">
    <name type="scientific">Carya illinoinensis</name>
    <name type="common">Pecan</name>
    <dbReference type="NCBI Taxonomy" id="32201"/>
    <lineage>
        <taxon>Eukaryota</taxon>
        <taxon>Viridiplantae</taxon>
        <taxon>Streptophyta</taxon>
        <taxon>Embryophyta</taxon>
        <taxon>Tracheophyta</taxon>
        <taxon>Spermatophyta</taxon>
        <taxon>Magnoliopsida</taxon>
        <taxon>eudicotyledons</taxon>
        <taxon>Gunneridae</taxon>
        <taxon>Pentapetalae</taxon>
        <taxon>rosids</taxon>
        <taxon>fabids</taxon>
        <taxon>Fagales</taxon>
        <taxon>Juglandaceae</taxon>
        <taxon>Carya</taxon>
    </lineage>
</organism>
<evidence type="ECO:0000313" key="14">
    <source>
        <dbReference type="Proteomes" id="UP000811246"/>
    </source>
</evidence>
<feature type="domain" description="B box-type" evidence="11">
    <location>
        <begin position="5"/>
        <end position="52"/>
    </location>
</feature>
<dbReference type="PROSITE" id="PS50119">
    <property type="entry name" value="ZF_BBOX"/>
    <property type="match status" value="2"/>
</dbReference>
<sequence length="482" mass="53050">MGSHGESVPCEFCSEQLAVLYCRADSAKLCLFCDQHVHSANLLSRKHMRSQICDNCCSEPVSVRCDTDNLVLCQECDCDAHGSCSVSASHDRNPVEGFSGCPSALELASLWGIELDEKKMNPSATSIQNWTISALDDSPSSVFDKSSAGVVCFQDLIVPSENAITGVNGCGILTMSKKQGGPSCGKRRQVMYKQLVEIFKRDLAAESPRGNGGWQGMSVERLADLGNARNGVDEVDEFVGESRVAQQQQQQQKQHPLPQAPLTALLTMDLKENNRTVDGDMLWDTRPSGHSTQIWDFKLGRLREQEETGTMEVAYDANDAEFMIKNFGELMEGTSWNNTKLLGDMYRMNCPVGRDDMAFNNNSNNPSASQGPATSDSNNRHMGRPLSGSAFGKAGGSGGFKDVPLLEQSFFMRGDSVGTAATTKADMEQLAQNRGNAMQRYKEKKKTRRYDKHIRYESRKARADTRKRVKGRFVKASEATDG</sequence>
<evidence type="ECO:0000256" key="4">
    <source>
        <dbReference type="ARBA" id="ARBA00022737"/>
    </source>
</evidence>
<keyword evidence="4" id="KW-0677">Repeat</keyword>
<reference evidence="13" key="1">
    <citation type="submission" date="2021-01" db="EMBL/GenBank/DDBJ databases">
        <authorList>
            <person name="Lovell J.T."/>
            <person name="Bentley N."/>
            <person name="Bhattarai G."/>
            <person name="Jenkins J.W."/>
            <person name="Sreedasyam A."/>
            <person name="Alarcon Y."/>
            <person name="Bock C."/>
            <person name="Boston L."/>
            <person name="Carlson J."/>
            <person name="Cervantes K."/>
            <person name="Clermont K."/>
            <person name="Krom N."/>
            <person name="Kubenka K."/>
            <person name="Mamidi S."/>
            <person name="Mattison C."/>
            <person name="Monteros M."/>
            <person name="Pisani C."/>
            <person name="Plott C."/>
            <person name="Rajasekar S."/>
            <person name="Rhein H.S."/>
            <person name="Rohla C."/>
            <person name="Song M."/>
            <person name="Hilaire R.S."/>
            <person name="Shu S."/>
            <person name="Wells L."/>
            <person name="Wang X."/>
            <person name="Webber J."/>
            <person name="Heerema R.J."/>
            <person name="Klein P."/>
            <person name="Conner P."/>
            <person name="Grauke L."/>
            <person name="Grimwood J."/>
            <person name="Schmutz J."/>
            <person name="Randall J.J."/>
        </authorList>
    </citation>
    <scope>NUCLEOTIDE SEQUENCE</scope>
    <source>
        <tissue evidence="13">Leaf</tissue>
    </source>
</reference>
<dbReference type="InterPro" id="IPR000315">
    <property type="entry name" value="Znf_B-box"/>
</dbReference>
<protein>
    <submittedName>
        <fullName evidence="13">Uncharacterized protein</fullName>
    </submittedName>
</protein>
<dbReference type="InterPro" id="IPR010402">
    <property type="entry name" value="CCT_domain"/>
</dbReference>
<dbReference type="PANTHER" id="PTHR31717:SF45">
    <property type="entry name" value="ZINC FINGER PROTEIN CONSTANS-LIKE 14-RELATED"/>
    <property type="match status" value="1"/>
</dbReference>
<dbReference type="EMBL" id="CM031830">
    <property type="protein sequence ID" value="KAG6708947.1"/>
    <property type="molecule type" value="Genomic_DNA"/>
</dbReference>
<keyword evidence="7 9" id="KW-0539">Nucleus</keyword>
<feature type="region of interest" description="Disordered" evidence="10">
    <location>
        <begin position="357"/>
        <end position="393"/>
    </location>
</feature>
<proteinExistence type="inferred from homology"/>
<evidence type="ECO:0000256" key="6">
    <source>
        <dbReference type="ARBA" id="ARBA00022833"/>
    </source>
</evidence>
<dbReference type="PANTHER" id="PTHR31717">
    <property type="entry name" value="ZINC FINGER PROTEIN CONSTANS-LIKE 10"/>
    <property type="match status" value="1"/>
</dbReference>
<feature type="compositionally biased region" description="Low complexity" evidence="10">
    <location>
        <begin position="360"/>
        <end position="369"/>
    </location>
</feature>
<evidence type="ECO:0000259" key="12">
    <source>
        <dbReference type="PROSITE" id="PS51017"/>
    </source>
</evidence>
<evidence type="ECO:0000256" key="7">
    <source>
        <dbReference type="ARBA" id="ARBA00023242"/>
    </source>
</evidence>
<evidence type="ECO:0000313" key="13">
    <source>
        <dbReference type="EMBL" id="KAG6708947.1"/>
    </source>
</evidence>
<gene>
    <name evidence="13" type="ORF">I3842_06G107500</name>
</gene>
<dbReference type="GO" id="GO:0005634">
    <property type="term" value="C:nucleus"/>
    <property type="evidence" value="ECO:0007669"/>
    <property type="project" value="UniProtKB-SubCell"/>
</dbReference>
<dbReference type="GO" id="GO:0008270">
    <property type="term" value="F:zinc ion binding"/>
    <property type="evidence" value="ECO:0007669"/>
    <property type="project" value="UniProtKB-KW"/>
</dbReference>
<dbReference type="AlphaFoldDB" id="A0A922EWN9"/>
<evidence type="ECO:0000259" key="11">
    <source>
        <dbReference type="PROSITE" id="PS50119"/>
    </source>
</evidence>
<dbReference type="InterPro" id="IPR049808">
    <property type="entry name" value="CONSTANS-like_Bbox1"/>
</dbReference>
<dbReference type="Pfam" id="PF06203">
    <property type="entry name" value="CCT"/>
    <property type="match status" value="1"/>
</dbReference>
<keyword evidence="3" id="KW-0479">Metal-binding</keyword>
<accession>A0A922EWN9</accession>
<comment type="similarity">
    <text evidence="2">Belongs to the CONSTANS family.</text>
</comment>
<evidence type="ECO:0000256" key="10">
    <source>
        <dbReference type="SAM" id="MobiDB-lite"/>
    </source>
</evidence>